<organism evidence="1 2">
    <name type="scientific">Halorubrum salipaludis</name>
    <dbReference type="NCBI Taxonomy" id="2032630"/>
    <lineage>
        <taxon>Archaea</taxon>
        <taxon>Methanobacteriati</taxon>
        <taxon>Methanobacteriota</taxon>
        <taxon>Stenosarchaea group</taxon>
        <taxon>Halobacteria</taxon>
        <taxon>Halobacteriales</taxon>
        <taxon>Haloferacaceae</taxon>
        <taxon>Halorubrum</taxon>
    </lineage>
</organism>
<evidence type="ECO:0000313" key="1">
    <source>
        <dbReference type="EMBL" id="PAU80875.1"/>
    </source>
</evidence>
<keyword evidence="2" id="KW-1185">Reference proteome</keyword>
<reference evidence="1 2" key="1">
    <citation type="submission" date="2017-08" db="EMBL/GenBank/DDBJ databases">
        <title>The strain WRN001 was isolated from Binhai saline alkaline soil, Tianjin, China.</title>
        <authorList>
            <person name="Liu D."/>
            <person name="Zhang G."/>
        </authorList>
    </citation>
    <scope>NUCLEOTIDE SEQUENCE [LARGE SCALE GENOMIC DNA]</scope>
    <source>
        <strain evidence="1 2">WN019</strain>
    </source>
</reference>
<proteinExistence type="predicted"/>
<dbReference type="AlphaFoldDB" id="A0A2A2F8E2"/>
<dbReference type="OrthoDB" id="205297at2157"/>
<sequence length="362" mass="40572">MNISRQHLMTVINGLYDLGEHSFAVQHPGDDVGTLFRVQLDRENPVATVSFTDTIEALNERKSEIQIQYGDRPADDLPDTQTVIRALTSAGVLEFANQQTVEQYIDRHCYPAVEAGEDPIMVGIDTNLFPWEFPHQMGLDHVTGSKNSAGRQPTNGYVLSNGVVDELHWQYTHFDTDELVDAFGSEFETLADQPAGAKREGRLGIQVYQQLIGSRNVDLIDSEPGDSNIIEGYAEYTASSRKEPLLLSNDHGFVDEAHDHSLLAQRLAFKQEVPPRTTVSWFELVETLYYLTILFGVLKLPKVTLYGVWEGKQDNNWQAEEVNIDCRGSNSNIQTILARHRRIADQYDAAVQSGDNFGNVDS</sequence>
<dbReference type="RefSeq" id="WP_144049578.1">
    <property type="nucleotide sequence ID" value="NZ_NSKC01000011.1"/>
</dbReference>
<comment type="caution">
    <text evidence="1">The sequence shown here is derived from an EMBL/GenBank/DDBJ whole genome shotgun (WGS) entry which is preliminary data.</text>
</comment>
<name>A0A2A2F8E2_9EURY</name>
<gene>
    <name evidence="1" type="ORF">CK500_15240</name>
</gene>
<protein>
    <submittedName>
        <fullName evidence="1">Uncharacterized protein</fullName>
    </submittedName>
</protein>
<dbReference type="Proteomes" id="UP000218083">
    <property type="component" value="Unassembled WGS sequence"/>
</dbReference>
<dbReference type="EMBL" id="NSKC01000011">
    <property type="protein sequence ID" value="PAU80875.1"/>
    <property type="molecule type" value="Genomic_DNA"/>
</dbReference>
<accession>A0A2A2F8E2</accession>
<evidence type="ECO:0000313" key="2">
    <source>
        <dbReference type="Proteomes" id="UP000218083"/>
    </source>
</evidence>